<accession>A0A3P7P9S1</accession>
<dbReference type="EMBL" id="UYRU01067259">
    <property type="protein sequence ID" value="VDN16832.1"/>
    <property type="molecule type" value="Genomic_DNA"/>
</dbReference>
<evidence type="ECO:0000313" key="2">
    <source>
        <dbReference type="Proteomes" id="UP000281553"/>
    </source>
</evidence>
<protein>
    <submittedName>
        <fullName evidence="1">Uncharacterized protein</fullName>
    </submittedName>
</protein>
<keyword evidence="2" id="KW-1185">Reference proteome</keyword>
<dbReference type="Proteomes" id="UP000281553">
    <property type="component" value="Unassembled WGS sequence"/>
</dbReference>
<dbReference type="AlphaFoldDB" id="A0A3P7P9S1"/>
<sequence length="123" mass="13860">MNRLLRHSQKLAALGFAASAAISWTMQPYVEVFTRWSQMRMNNGRELAPTQRICGLCDRVCTRLGVPPHLRQQLDLFFTDSAECVALGNLNGDPEGYAFVGLPYFSRYATESEIPLENLEFAT</sequence>
<evidence type="ECO:0000313" key="1">
    <source>
        <dbReference type="EMBL" id="VDN16832.1"/>
    </source>
</evidence>
<dbReference type="OrthoDB" id="110174at2759"/>
<name>A0A3P7P9S1_DIBLA</name>
<reference evidence="1 2" key="1">
    <citation type="submission" date="2018-11" db="EMBL/GenBank/DDBJ databases">
        <authorList>
            <consortium name="Pathogen Informatics"/>
        </authorList>
    </citation>
    <scope>NUCLEOTIDE SEQUENCE [LARGE SCALE GENOMIC DNA]</scope>
</reference>
<organism evidence="1 2">
    <name type="scientific">Dibothriocephalus latus</name>
    <name type="common">Fish tapeworm</name>
    <name type="synonym">Diphyllobothrium latum</name>
    <dbReference type="NCBI Taxonomy" id="60516"/>
    <lineage>
        <taxon>Eukaryota</taxon>
        <taxon>Metazoa</taxon>
        <taxon>Spiralia</taxon>
        <taxon>Lophotrochozoa</taxon>
        <taxon>Platyhelminthes</taxon>
        <taxon>Cestoda</taxon>
        <taxon>Eucestoda</taxon>
        <taxon>Diphyllobothriidea</taxon>
        <taxon>Diphyllobothriidae</taxon>
        <taxon>Dibothriocephalus</taxon>
    </lineage>
</organism>
<proteinExistence type="predicted"/>
<gene>
    <name evidence="1" type="ORF">DILT_LOCUS12663</name>
</gene>